<dbReference type="Pfam" id="PF21546">
    <property type="entry name" value="FGGY_C_2"/>
    <property type="match status" value="1"/>
</dbReference>
<comment type="caution">
    <text evidence="6">The sequence shown here is derived from an EMBL/GenBank/DDBJ whole genome shotgun (WGS) entry which is preliminary data.</text>
</comment>
<dbReference type="SUPFAM" id="SSF53067">
    <property type="entry name" value="Actin-like ATPase domain"/>
    <property type="match status" value="2"/>
</dbReference>
<reference evidence="7" key="1">
    <citation type="journal article" date="2019" name="Int. J. Syst. Evol. Microbiol.">
        <title>The Global Catalogue of Microorganisms (GCM) 10K type strain sequencing project: providing services to taxonomists for standard genome sequencing and annotation.</title>
        <authorList>
            <consortium name="The Broad Institute Genomics Platform"/>
            <consortium name="The Broad Institute Genome Sequencing Center for Infectious Disease"/>
            <person name="Wu L."/>
            <person name="Ma J."/>
        </authorList>
    </citation>
    <scope>NUCLEOTIDE SEQUENCE [LARGE SCALE GENOMIC DNA]</scope>
    <source>
        <strain evidence="7">KCTC 42805</strain>
    </source>
</reference>
<name>A0ABW5MAK5_9BACT</name>
<keyword evidence="3 6" id="KW-0418">Kinase</keyword>
<evidence type="ECO:0000256" key="2">
    <source>
        <dbReference type="ARBA" id="ARBA00022679"/>
    </source>
</evidence>
<proteinExistence type="inferred from homology"/>
<evidence type="ECO:0000259" key="4">
    <source>
        <dbReference type="Pfam" id="PF00370"/>
    </source>
</evidence>
<protein>
    <submittedName>
        <fullName evidence="6">FGGY-family carbohydrate kinase</fullName>
        <ecNumber evidence="6">2.7.1.-</ecNumber>
    </submittedName>
</protein>
<dbReference type="Pfam" id="PF00370">
    <property type="entry name" value="FGGY_N"/>
    <property type="match status" value="1"/>
</dbReference>
<dbReference type="GO" id="GO:0016301">
    <property type="term" value="F:kinase activity"/>
    <property type="evidence" value="ECO:0007669"/>
    <property type="project" value="UniProtKB-KW"/>
</dbReference>
<gene>
    <name evidence="6" type="ORF">ACFSUS_22785</name>
</gene>
<keyword evidence="2 6" id="KW-0808">Transferase</keyword>
<dbReference type="InterPro" id="IPR043129">
    <property type="entry name" value="ATPase_NBD"/>
</dbReference>
<dbReference type="EMBL" id="JBHULN010000018">
    <property type="protein sequence ID" value="MFD2573484.1"/>
    <property type="molecule type" value="Genomic_DNA"/>
</dbReference>
<dbReference type="InterPro" id="IPR050406">
    <property type="entry name" value="FGGY_Carb_Kinase"/>
</dbReference>
<feature type="domain" description="Carbohydrate kinase FGGY N-terminal" evidence="4">
    <location>
        <begin position="6"/>
        <end position="194"/>
    </location>
</feature>
<accession>A0ABW5MAK5</accession>
<evidence type="ECO:0000256" key="3">
    <source>
        <dbReference type="ARBA" id="ARBA00022777"/>
    </source>
</evidence>
<dbReference type="Proteomes" id="UP001597469">
    <property type="component" value="Unassembled WGS sequence"/>
</dbReference>
<evidence type="ECO:0000259" key="5">
    <source>
        <dbReference type="Pfam" id="PF21546"/>
    </source>
</evidence>
<feature type="domain" description="Carbohydrate kinase FGGY C-terminal" evidence="5">
    <location>
        <begin position="252"/>
        <end position="441"/>
    </location>
</feature>
<sequence>MSVPLCVVFDVGKTNKKVLVFDQHYKVIHEKQNPFDEVTDDDGFRCDDLNRLTDWVLNTFQELTNTYGSAIRAVNVSAYGASLVHLGADGQPVTPLYNYLRDLPRDLHAQFFEQYGPVNEFCVQTASPDLGMLNSGLQLYWLKHAKPAIANQIHHSLHLPQYVSYLLTGQPVSEITSVGCHTALWDFNRRDYHSWTLNENLHSIRQTPLPSATAYPMASLTQEEPCYAGIGIHDSSAALVPYLKACAGSADSPFVLLSTGTWAVSMNPFNDEPLTPDELRQDCLCYLSCEGRQVKSSRLFAGNEHERQIRHLAEYFHKNLDYYRQVRYDRTLIQSLRSRFKKPAETQVTNLSDSPFVERNLNEYATYEEAYCQFMLDLVAQQVDSLSLAIGQTAIKTLFVDGGFSRNDVFMHLLAEAYPHLQVRASKVAQASALGAALVIHEYWNPLPFNAECIELMPYPASIVS</sequence>
<dbReference type="CDD" id="cd07772">
    <property type="entry name" value="ASKHA_NBD_FGGY_NaCK-like"/>
    <property type="match status" value="1"/>
</dbReference>
<dbReference type="Gene3D" id="3.30.420.40">
    <property type="match status" value="2"/>
</dbReference>
<keyword evidence="7" id="KW-1185">Reference proteome</keyword>
<evidence type="ECO:0000313" key="6">
    <source>
        <dbReference type="EMBL" id="MFD2573484.1"/>
    </source>
</evidence>
<dbReference type="PANTHER" id="PTHR43095">
    <property type="entry name" value="SUGAR KINASE"/>
    <property type="match status" value="1"/>
</dbReference>
<dbReference type="RefSeq" id="WP_381526204.1">
    <property type="nucleotide sequence ID" value="NZ_JBHULN010000018.1"/>
</dbReference>
<dbReference type="InterPro" id="IPR049382">
    <property type="entry name" value="FGGY_C_2"/>
</dbReference>
<dbReference type="EC" id="2.7.1.-" evidence="6"/>
<dbReference type="InterPro" id="IPR018484">
    <property type="entry name" value="FGGY_N"/>
</dbReference>
<evidence type="ECO:0000256" key="1">
    <source>
        <dbReference type="ARBA" id="ARBA00009156"/>
    </source>
</evidence>
<evidence type="ECO:0000313" key="7">
    <source>
        <dbReference type="Proteomes" id="UP001597469"/>
    </source>
</evidence>
<organism evidence="6 7">
    <name type="scientific">Spirosoma soli</name>
    <dbReference type="NCBI Taxonomy" id="1770529"/>
    <lineage>
        <taxon>Bacteria</taxon>
        <taxon>Pseudomonadati</taxon>
        <taxon>Bacteroidota</taxon>
        <taxon>Cytophagia</taxon>
        <taxon>Cytophagales</taxon>
        <taxon>Cytophagaceae</taxon>
        <taxon>Spirosoma</taxon>
    </lineage>
</organism>
<comment type="similarity">
    <text evidence="1">Belongs to the FGGY kinase family.</text>
</comment>